<dbReference type="AlphaFoldDB" id="A0A1G2PHR2"/>
<reference evidence="2 3" key="1">
    <citation type="journal article" date="2016" name="Nat. Commun.">
        <title>Thousands of microbial genomes shed light on interconnected biogeochemical processes in an aquifer system.</title>
        <authorList>
            <person name="Anantharaman K."/>
            <person name="Brown C.T."/>
            <person name="Hug L.A."/>
            <person name="Sharon I."/>
            <person name="Castelle C.J."/>
            <person name="Probst A.J."/>
            <person name="Thomas B.C."/>
            <person name="Singh A."/>
            <person name="Wilkins M.J."/>
            <person name="Karaoz U."/>
            <person name="Brodie E.L."/>
            <person name="Williams K.H."/>
            <person name="Hubbard S.S."/>
            <person name="Banfield J.F."/>
        </authorList>
    </citation>
    <scope>NUCLEOTIDE SEQUENCE [LARGE SCALE GENOMIC DNA]</scope>
</reference>
<keyword evidence="1" id="KW-0472">Membrane</keyword>
<accession>A0A1G2PHR2</accession>
<evidence type="ECO:0000313" key="2">
    <source>
        <dbReference type="EMBL" id="OHA47886.1"/>
    </source>
</evidence>
<evidence type="ECO:0000256" key="1">
    <source>
        <dbReference type="SAM" id="Phobius"/>
    </source>
</evidence>
<keyword evidence="1" id="KW-1133">Transmembrane helix</keyword>
<feature type="transmembrane region" description="Helical" evidence="1">
    <location>
        <begin position="329"/>
        <end position="349"/>
    </location>
</feature>
<name>A0A1G2PHR2_9BACT</name>
<organism evidence="2 3">
    <name type="scientific">Candidatus Terrybacteria bacterium RIFCSPHIGHO2_01_FULL_48_17</name>
    <dbReference type="NCBI Taxonomy" id="1802362"/>
    <lineage>
        <taxon>Bacteria</taxon>
        <taxon>Candidatus Terryibacteriota</taxon>
    </lineage>
</organism>
<dbReference type="Proteomes" id="UP000177629">
    <property type="component" value="Unassembled WGS sequence"/>
</dbReference>
<dbReference type="EMBL" id="MHSS01000013">
    <property type="protein sequence ID" value="OHA47886.1"/>
    <property type="molecule type" value="Genomic_DNA"/>
</dbReference>
<gene>
    <name evidence="2" type="ORF">A2806_02505</name>
</gene>
<comment type="caution">
    <text evidence="2">The sequence shown here is derived from an EMBL/GenBank/DDBJ whole genome shotgun (WGS) entry which is preliminary data.</text>
</comment>
<protein>
    <submittedName>
        <fullName evidence="2">Uncharacterized protein</fullName>
    </submittedName>
</protein>
<sequence>MEYERKQISKRNYTNAIFLCSCLFVFLFVSIRVVNAQVSPSLAVFPEKFEFPVSRSEVREEELRVTNTGDVPIPLRFRLVRWDAADEVGGINYFEQKEDSSFDIIQWISFSEADVILEAKETRKIPFTITVPANAEPGGKYGAIFVEPAFPDFYFAEGATRVLPKIGILLLLNIPTADLEGEIMGATSVEEFTISGRSNVLSQAASRVVSLFRAPLSAFAAEPAVSVDVFSKTPSDLVLRIKNNGIAHLRPHGRLSVHNTFGAKVAEAELAATTILPGKIRKFPIMLSQTNVPLLPSFAERQLALGRYRATVVLEGAGEEEPLVQTLSYWIFPWPGFLMLFLVSAPLVFTGWRLRNRFTGAVAALLSGVGAGKRK</sequence>
<dbReference type="STRING" id="1802362.A2806_02505"/>
<evidence type="ECO:0000313" key="3">
    <source>
        <dbReference type="Proteomes" id="UP000177629"/>
    </source>
</evidence>
<keyword evidence="1" id="KW-0812">Transmembrane</keyword>
<dbReference type="PROSITE" id="PS51257">
    <property type="entry name" value="PROKAR_LIPOPROTEIN"/>
    <property type="match status" value="1"/>
</dbReference>
<proteinExistence type="predicted"/>